<evidence type="ECO:0000313" key="1">
    <source>
        <dbReference type="EMBL" id="MBB6542523.1"/>
    </source>
</evidence>
<dbReference type="EMBL" id="JACHHU010000005">
    <property type="protein sequence ID" value="MBB6542523.1"/>
    <property type="molecule type" value="Genomic_DNA"/>
</dbReference>
<gene>
    <name evidence="1" type="ORF">HNQ55_001012</name>
</gene>
<keyword evidence="1" id="KW-0808">Transferase</keyword>
<keyword evidence="2" id="KW-1185">Reference proteome</keyword>
<keyword evidence="1" id="KW-0418">Kinase</keyword>
<accession>A0A7X0NFI3</accession>
<protein>
    <submittedName>
        <fullName evidence="1">Dolichol kinase</fullName>
    </submittedName>
</protein>
<evidence type="ECO:0000313" key="2">
    <source>
        <dbReference type="Proteomes" id="UP000537141"/>
    </source>
</evidence>
<sequence>MNYFIIAFGVILVFLYLLNKQNTHNKKADTKFSVFSKDAKQEHKKHQAESGVLIFWAIVIPIPLTM</sequence>
<dbReference type="Proteomes" id="UP000537141">
    <property type="component" value="Unassembled WGS sequence"/>
</dbReference>
<proteinExistence type="predicted"/>
<name>A0A7X0NFI3_9GAMM</name>
<dbReference type="RefSeq" id="WP_184423263.1">
    <property type="nucleotide sequence ID" value="NZ_AP027362.1"/>
</dbReference>
<comment type="caution">
    <text evidence="1">The sequence shown here is derived from an EMBL/GenBank/DDBJ whole genome shotgun (WGS) entry which is preliminary data.</text>
</comment>
<organism evidence="1 2">
    <name type="scientific">Thalassotalea piscium</name>
    <dbReference type="NCBI Taxonomy" id="1230533"/>
    <lineage>
        <taxon>Bacteria</taxon>
        <taxon>Pseudomonadati</taxon>
        <taxon>Pseudomonadota</taxon>
        <taxon>Gammaproteobacteria</taxon>
        <taxon>Alteromonadales</taxon>
        <taxon>Colwelliaceae</taxon>
        <taxon>Thalassotalea</taxon>
    </lineage>
</organism>
<dbReference type="AlphaFoldDB" id="A0A7X0NFI3"/>
<reference evidence="1 2" key="1">
    <citation type="submission" date="2020-08" db="EMBL/GenBank/DDBJ databases">
        <title>Genomic Encyclopedia of Type Strains, Phase IV (KMG-IV): sequencing the most valuable type-strain genomes for metagenomic binning, comparative biology and taxonomic classification.</title>
        <authorList>
            <person name="Goeker M."/>
        </authorList>
    </citation>
    <scope>NUCLEOTIDE SEQUENCE [LARGE SCALE GENOMIC DNA]</scope>
    <source>
        <strain evidence="1 2">DSM 26287</strain>
    </source>
</reference>
<dbReference type="GO" id="GO:0016301">
    <property type="term" value="F:kinase activity"/>
    <property type="evidence" value="ECO:0007669"/>
    <property type="project" value="UniProtKB-KW"/>
</dbReference>